<dbReference type="PANTHER" id="PTHR33099">
    <property type="entry name" value="FE2OG DIOXYGENASE DOMAIN-CONTAINING PROTEIN"/>
    <property type="match status" value="1"/>
</dbReference>
<dbReference type="InterPro" id="IPR005123">
    <property type="entry name" value="Oxoglu/Fe-dep_dioxygenase_dom"/>
</dbReference>
<dbReference type="AlphaFoldDB" id="A0AA39Y9U1"/>
<name>A0AA39Y9U1_9PEZI</name>
<dbReference type="Proteomes" id="UP001174936">
    <property type="component" value="Unassembled WGS sequence"/>
</dbReference>
<feature type="domain" description="Fe2OG dioxygenase" evidence="2">
    <location>
        <begin position="178"/>
        <end position="274"/>
    </location>
</feature>
<evidence type="ECO:0000259" key="2">
    <source>
        <dbReference type="PROSITE" id="PS51471"/>
    </source>
</evidence>
<feature type="region of interest" description="Disordered" evidence="1">
    <location>
        <begin position="74"/>
        <end position="94"/>
    </location>
</feature>
<evidence type="ECO:0000313" key="3">
    <source>
        <dbReference type="EMBL" id="KAK0648706.1"/>
    </source>
</evidence>
<dbReference type="PROSITE" id="PS51471">
    <property type="entry name" value="FE2OG_OXY"/>
    <property type="match status" value="1"/>
</dbReference>
<organism evidence="3 4">
    <name type="scientific">Cercophora newfieldiana</name>
    <dbReference type="NCBI Taxonomy" id="92897"/>
    <lineage>
        <taxon>Eukaryota</taxon>
        <taxon>Fungi</taxon>
        <taxon>Dikarya</taxon>
        <taxon>Ascomycota</taxon>
        <taxon>Pezizomycotina</taxon>
        <taxon>Sordariomycetes</taxon>
        <taxon>Sordariomycetidae</taxon>
        <taxon>Sordariales</taxon>
        <taxon>Lasiosphaeriaceae</taxon>
        <taxon>Cercophora</taxon>
    </lineage>
</organism>
<dbReference type="PANTHER" id="PTHR33099:SF7">
    <property type="entry name" value="MYND-TYPE DOMAIN-CONTAINING PROTEIN"/>
    <property type="match status" value="1"/>
</dbReference>
<reference evidence="3" key="1">
    <citation type="submission" date="2023-06" db="EMBL/GenBank/DDBJ databases">
        <title>Genome-scale phylogeny and comparative genomics of the fungal order Sordariales.</title>
        <authorList>
            <consortium name="Lawrence Berkeley National Laboratory"/>
            <person name="Hensen N."/>
            <person name="Bonometti L."/>
            <person name="Westerberg I."/>
            <person name="Brannstrom I.O."/>
            <person name="Guillou S."/>
            <person name="Cros-Aarteil S."/>
            <person name="Calhoun S."/>
            <person name="Haridas S."/>
            <person name="Kuo A."/>
            <person name="Mondo S."/>
            <person name="Pangilinan J."/>
            <person name="Riley R."/>
            <person name="Labutti K."/>
            <person name="Andreopoulos B."/>
            <person name="Lipzen A."/>
            <person name="Chen C."/>
            <person name="Yanf M."/>
            <person name="Daum C."/>
            <person name="Ng V."/>
            <person name="Clum A."/>
            <person name="Steindorff A."/>
            <person name="Ohm R."/>
            <person name="Martin F."/>
            <person name="Silar P."/>
            <person name="Natvig D."/>
            <person name="Lalanne C."/>
            <person name="Gautier V."/>
            <person name="Ament-Velasquez S.L."/>
            <person name="Kruys A."/>
            <person name="Hutchinson M.I."/>
            <person name="Powell A.J."/>
            <person name="Barry K."/>
            <person name="Miller A.N."/>
            <person name="Grigoriev I.V."/>
            <person name="Debuchy R."/>
            <person name="Gladieux P."/>
            <person name="Thoren M.H."/>
            <person name="Johannesson H."/>
        </authorList>
    </citation>
    <scope>NUCLEOTIDE SEQUENCE</scope>
    <source>
        <strain evidence="3">SMH2532-1</strain>
    </source>
</reference>
<accession>A0AA39Y9U1</accession>
<keyword evidence="4" id="KW-1185">Reference proteome</keyword>
<evidence type="ECO:0000256" key="1">
    <source>
        <dbReference type="SAM" id="MobiDB-lite"/>
    </source>
</evidence>
<evidence type="ECO:0000313" key="4">
    <source>
        <dbReference type="Proteomes" id="UP001174936"/>
    </source>
</evidence>
<dbReference type="Gene3D" id="2.60.120.620">
    <property type="entry name" value="q2cbj1_9rhob like domain"/>
    <property type="match status" value="1"/>
</dbReference>
<sequence length="549" mass="61378">MEPEQEGLPSSTSVILDGRMLALFKEVRSSVAEKSLEFTFACGGAIPIQRPSSQQVDPEPATAFSIPRTLPHSQFRSPPVQLRWDPNDASTPSSRAKITFPLGPSTGGNLEQLLEDMQPATFGRAGVDVYDEAYRKATKLDPERFSSNFNPYELGIVDTIAQTLLPSLRQAKQTRAVKAELYKLNVYSGPSGKFKSHVDTPRSPSQFGSLVVCLPLEHTGGALQVRHQGRTVTFDWSGSDQQAIRWAAFYSDCEHEVLEVSEGHRVTLTYNLYCVRGNGQLGGSCPTLDPKQLPMYETIREIVFDKSWGENGYIGYHCSHTYPHTTQTTLTFLPPDNLKGADMLMYEIFRSCGLKVLFRPSIEDPQYSAREDRELLEPWEMRENASPALGRSRKFDMWEYEVSGGISGTEEWDEWTGKEKMEQLSFDGDKPTPYRVSQHSRFINGEQVYWLNKRGHEEPQVSWISYGNQASAQMMYSSLTLVAVVPKGGAGNATDIGLDEAEEPEGVWQQTKVVSYHWNGEKQTFDEKVLLEGPSSWPPSSSETPGQGS</sequence>
<gene>
    <name evidence="3" type="ORF">B0T16DRAFT_408639</name>
</gene>
<dbReference type="EMBL" id="JAULSV010000003">
    <property type="protein sequence ID" value="KAK0648706.1"/>
    <property type="molecule type" value="Genomic_DNA"/>
</dbReference>
<comment type="caution">
    <text evidence="3">The sequence shown here is derived from an EMBL/GenBank/DDBJ whole genome shotgun (WGS) entry which is preliminary data.</text>
</comment>
<proteinExistence type="predicted"/>
<protein>
    <recommendedName>
        <fullName evidence="2">Fe2OG dioxygenase domain-containing protein</fullName>
    </recommendedName>
</protein>